<feature type="domain" description="DUF7094" evidence="2">
    <location>
        <begin position="207"/>
        <end position="321"/>
    </location>
</feature>
<feature type="domain" description="DUF7096" evidence="3">
    <location>
        <begin position="18"/>
        <end position="178"/>
    </location>
</feature>
<dbReference type="EMBL" id="WUUT01000001">
    <property type="protein sequence ID" value="MXR50669.1"/>
    <property type="molecule type" value="Genomic_DNA"/>
</dbReference>
<feature type="domain" description="Fibronectin-III type-like" evidence="1">
    <location>
        <begin position="335"/>
        <end position="404"/>
    </location>
</feature>
<dbReference type="Pfam" id="PF23379">
    <property type="entry name" value="DUF7096"/>
    <property type="match status" value="1"/>
</dbReference>
<evidence type="ECO:0000259" key="3">
    <source>
        <dbReference type="Pfam" id="PF23379"/>
    </source>
</evidence>
<sequence length="412" mass="45267">MTQRVTRVQVVITVALLLGATTVTGTGIVSDRGKLGQTTIEHQNGTTNQLTPQDTTQLRAEEIHIRKDVSDSAAVTAQIIHSEYEKNYIRLGGVVNDSINESRVVQKIKHIANRYEKIDTKTQKLLSEYYTGRLSGRKLLTHLLLVQKQAESLSNVKNSIENRDNVADEIKERADSLEESVIVEQPALRLVDGVITGNLSSIDLYMVSGNSSLILSSVNNNSYFRQATLYSGRNLTAPDQFRNTTFWGAGNAYDYLIGQDFYPWALAEGNLESITVGRDETSVYSQIYKFEILHSQGKITTYFDGGTKNIFHEAQRKPINEQPVTARRVNGTSDIIAAVNKTVPSGPMQISVTDTSGKPIPGATVRISGALINGTITSMTDPHGSVHTIQPYGRFTVKIITPEGHKASLSSL</sequence>
<proteinExistence type="predicted"/>
<keyword evidence="5" id="KW-1185">Reference proteome</keyword>
<accession>A0A6B0TBT9</accession>
<organism evidence="4 5">
    <name type="scientific">Halovenus carboxidivorans</name>
    <dbReference type="NCBI Taxonomy" id="2692199"/>
    <lineage>
        <taxon>Archaea</taxon>
        <taxon>Methanobacteriati</taxon>
        <taxon>Methanobacteriota</taxon>
        <taxon>Stenosarchaea group</taxon>
        <taxon>Halobacteria</taxon>
        <taxon>Halobacteriales</taxon>
        <taxon>Haloarculaceae</taxon>
        <taxon>Halovenus</taxon>
    </lineage>
</organism>
<dbReference type="Proteomes" id="UP000466535">
    <property type="component" value="Unassembled WGS sequence"/>
</dbReference>
<evidence type="ECO:0000313" key="4">
    <source>
        <dbReference type="EMBL" id="MXR50669.1"/>
    </source>
</evidence>
<dbReference type="InterPro" id="IPR056397">
    <property type="entry name" value="Fn3_arc"/>
</dbReference>
<reference evidence="4 5" key="1">
    <citation type="submission" date="2019-12" db="EMBL/GenBank/DDBJ databases">
        <title>Isolation and characterization of three novel carbon monoxide-oxidizing members of Halobacteria from salione crusts and soils.</title>
        <authorList>
            <person name="Myers M.R."/>
            <person name="King G.M."/>
        </authorList>
    </citation>
    <scope>NUCLEOTIDE SEQUENCE [LARGE SCALE GENOMIC DNA]</scope>
    <source>
        <strain evidence="4 5">WSH3</strain>
    </source>
</reference>
<protein>
    <submittedName>
        <fullName evidence="4">Uncharacterized protein</fullName>
    </submittedName>
</protein>
<dbReference type="Pfam" id="PF23374">
    <property type="entry name" value="Fn3_arc"/>
    <property type="match status" value="1"/>
</dbReference>
<dbReference type="InterPro" id="IPR055522">
    <property type="entry name" value="DUF7096"/>
</dbReference>
<dbReference type="SUPFAM" id="SSF49464">
    <property type="entry name" value="Carboxypeptidase regulatory domain-like"/>
    <property type="match status" value="1"/>
</dbReference>
<dbReference type="OrthoDB" id="201701at2157"/>
<dbReference type="RefSeq" id="WP_159762774.1">
    <property type="nucleotide sequence ID" value="NZ_WUUT01000001.1"/>
</dbReference>
<evidence type="ECO:0000259" key="2">
    <source>
        <dbReference type="Pfam" id="PF23375"/>
    </source>
</evidence>
<evidence type="ECO:0000259" key="1">
    <source>
        <dbReference type="Pfam" id="PF23374"/>
    </source>
</evidence>
<gene>
    <name evidence="4" type="ORF">GRX03_03470</name>
</gene>
<comment type="caution">
    <text evidence="4">The sequence shown here is derived from an EMBL/GenBank/DDBJ whole genome shotgun (WGS) entry which is preliminary data.</text>
</comment>
<dbReference type="Pfam" id="PF23375">
    <property type="entry name" value="DUF7094"/>
    <property type="match status" value="1"/>
</dbReference>
<evidence type="ECO:0000313" key="5">
    <source>
        <dbReference type="Proteomes" id="UP000466535"/>
    </source>
</evidence>
<dbReference type="AlphaFoldDB" id="A0A6B0TBT9"/>
<name>A0A6B0TBT9_9EURY</name>
<dbReference type="InterPro" id="IPR055520">
    <property type="entry name" value="DUF7094"/>
</dbReference>
<dbReference type="InterPro" id="IPR008969">
    <property type="entry name" value="CarboxyPept-like_regulatory"/>
</dbReference>